<accession>A0ABR1N7B6</accession>
<proteinExistence type="predicted"/>
<keyword evidence="1" id="KW-0812">Transmembrane</keyword>
<feature type="transmembrane region" description="Helical" evidence="1">
    <location>
        <begin position="69"/>
        <end position="91"/>
    </location>
</feature>
<feature type="non-terminal residue" evidence="2">
    <location>
        <position position="97"/>
    </location>
</feature>
<organism evidence="2 3">
    <name type="scientific">Phyllosticta paracitricarpa</name>
    <dbReference type="NCBI Taxonomy" id="2016321"/>
    <lineage>
        <taxon>Eukaryota</taxon>
        <taxon>Fungi</taxon>
        <taxon>Dikarya</taxon>
        <taxon>Ascomycota</taxon>
        <taxon>Pezizomycotina</taxon>
        <taxon>Dothideomycetes</taxon>
        <taxon>Dothideomycetes incertae sedis</taxon>
        <taxon>Botryosphaeriales</taxon>
        <taxon>Phyllostictaceae</taxon>
        <taxon>Phyllosticta</taxon>
    </lineage>
</organism>
<evidence type="ECO:0000313" key="2">
    <source>
        <dbReference type="EMBL" id="KAK7611101.1"/>
    </source>
</evidence>
<reference evidence="2 3" key="1">
    <citation type="submission" date="2024-04" db="EMBL/GenBank/DDBJ databases">
        <title>Phyllosticta paracitricarpa is synonymous to the EU quarantine fungus P. citricarpa based on phylogenomic analyses.</title>
        <authorList>
            <consortium name="Lawrence Berkeley National Laboratory"/>
            <person name="Van ingen-buijs V.A."/>
            <person name="Van westerhoven A.C."/>
            <person name="Haridas S."/>
            <person name="Skiadas P."/>
            <person name="Martin F."/>
            <person name="Groenewald J.Z."/>
            <person name="Crous P.W."/>
            <person name="Seidl M.F."/>
        </authorList>
    </citation>
    <scope>NUCLEOTIDE SEQUENCE [LARGE SCALE GENOMIC DNA]</scope>
    <source>
        <strain evidence="2 3">CBS 141358</strain>
    </source>
</reference>
<evidence type="ECO:0000313" key="3">
    <source>
        <dbReference type="Proteomes" id="UP001367316"/>
    </source>
</evidence>
<evidence type="ECO:0008006" key="4">
    <source>
        <dbReference type="Google" id="ProtNLM"/>
    </source>
</evidence>
<protein>
    <recommendedName>
        <fullName evidence="4">Transmembrane protein</fullName>
    </recommendedName>
</protein>
<name>A0ABR1N7B6_9PEZI</name>
<dbReference type="Proteomes" id="UP001367316">
    <property type="component" value="Unassembled WGS sequence"/>
</dbReference>
<feature type="transmembrane region" description="Helical" evidence="1">
    <location>
        <begin position="40"/>
        <end position="63"/>
    </location>
</feature>
<keyword evidence="1" id="KW-0472">Membrane</keyword>
<dbReference type="EMBL" id="JBBPBF010000015">
    <property type="protein sequence ID" value="KAK7611101.1"/>
    <property type="molecule type" value="Genomic_DNA"/>
</dbReference>
<keyword evidence="1" id="KW-1133">Transmembrane helix</keyword>
<keyword evidence="3" id="KW-1185">Reference proteome</keyword>
<sequence length="97" mass="10971">MHACASLVSNARHGLFTIPLFHTSCPHLVSLRLLSFIHSFLFCHSTPPFLLVTLCLSFLHHFLPLSPLLVLYLLAPSRPTLAFCLFFVTLFPSFARF</sequence>
<evidence type="ECO:0000256" key="1">
    <source>
        <dbReference type="SAM" id="Phobius"/>
    </source>
</evidence>
<gene>
    <name evidence="2" type="ORF">JOL62DRAFT_574375</name>
</gene>
<comment type="caution">
    <text evidence="2">The sequence shown here is derived from an EMBL/GenBank/DDBJ whole genome shotgun (WGS) entry which is preliminary data.</text>
</comment>